<dbReference type="Proteomes" id="UP001159042">
    <property type="component" value="Unassembled WGS sequence"/>
</dbReference>
<dbReference type="FunFam" id="3.15.10.30:FF:000001">
    <property type="entry name" value="Takeout-like protein 1"/>
    <property type="match status" value="1"/>
</dbReference>
<dbReference type="EMBL" id="JANEYG010000034">
    <property type="protein sequence ID" value="KAJ8917337.1"/>
    <property type="molecule type" value="Genomic_DNA"/>
</dbReference>
<dbReference type="GO" id="GO:0005615">
    <property type="term" value="C:extracellular space"/>
    <property type="evidence" value="ECO:0007669"/>
    <property type="project" value="TreeGrafter"/>
</dbReference>
<dbReference type="PANTHER" id="PTHR11008">
    <property type="entry name" value="PROTEIN TAKEOUT-LIKE PROTEIN"/>
    <property type="match status" value="1"/>
</dbReference>
<feature type="signal peptide" evidence="4">
    <location>
        <begin position="1"/>
        <end position="17"/>
    </location>
</feature>
<evidence type="ECO:0000256" key="4">
    <source>
        <dbReference type="SAM" id="SignalP"/>
    </source>
</evidence>
<protein>
    <submittedName>
        <fullName evidence="5">Uncharacterized protein</fullName>
    </submittedName>
</protein>
<keyword evidence="2" id="KW-0090">Biological rhythms</keyword>
<evidence type="ECO:0000256" key="1">
    <source>
        <dbReference type="ARBA" id="ARBA00022729"/>
    </source>
</evidence>
<comment type="similarity">
    <text evidence="3">Belongs to the TO family.</text>
</comment>
<name>A0AAV8VTF3_9CUCU</name>
<comment type="caution">
    <text evidence="5">The sequence shown here is derived from an EMBL/GenBank/DDBJ whole genome shotgun (WGS) entry which is preliminary data.</text>
</comment>
<keyword evidence="6" id="KW-1185">Reference proteome</keyword>
<evidence type="ECO:0000313" key="6">
    <source>
        <dbReference type="Proteomes" id="UP001159042"/>
    </source>
</evidence>
<dbReference type="SMART" id="SM00700">
    <property type="entry name" value="JHBP"/>
    <property type="match status" value="1"/>
</dbReference>
<feature type="chain" id="PRO_5044012491" evidence="4">
    <location>
        <begin position="18"/>
        <end position="255"/>
    </location>
</feature>
<dbReference type="Gene3D" id="3.15.10.30">
    <property type="entry name" value="Haemolymph juvenile hormone binding protein"/>
    <property type="match status" value="1"/>
</dbReference>
<dbReference type="InterPro" id="IPR038606">
    <property type="entry name" value="To_sf"/>
</dbReference>
<sequence>TFFSLLIIVLCCLLADGVKLCHRSDPNFEKCVATNMEDALKNYFADGYKEAGLPKLEPFFVQKLEIAGEPSQSVSLHQKYQNVYVYGSVNSHFKNLKIELDKGCSWQVDAVSPAVTMNADYEIKGQLLVFPINSHGKCNITQFNLVNHHTMACEKYTKNNDTYIRVVDYAMDMRPEKITYDFGNVFPGNEEISNQIVRTLNENSKSIFDEVKPGIEKAFFSGLQAIYERCVFQDTAGRAVPGLVAEIFLTKFFVN</sequence>
<keyword evidence="1 4" id="KW-0732">Signal</keyword>
<reference evidence="5 6" key="1">
    <citation type="journal article" date="2023" name="Insect Mol. Biol.">
        <title>Genome sequencing provides insights into the evolution of gene families encoding plant cell wall-degrading enzymes in longhorned beetles.</title>
        <authorList>
            <person name="Shin N.R."/>
            <person name="Okamura Y."/>
            <person name="Kirsch R."/>
            <person name="Pauchet Y."/>
        </authorList>
    </citation>
    <scope>NUCLEOTIDE SEQUENCE [LARGE SCALE GENOMIC DNA]</scope>
    <source>
        <strain evidence="5">EAD_L_NR</strain>
    </source>
</reference>
<feature type="non-terminal residue" evidence="5">
    <location>
        <position position="1"/>
    </location>
</feature>
<accession>A0AAV8VTF3</accession>
<gene>
    <name evidence="5" type="ORF">NQ315_002359</name>
</gene>
<dbReference type="InterPro" id="IPR010562">
    <property type="entry name" value="Haemolymph_juvenile_hormone-bd"/>
</dbReference>
<dbReference type="GO" id="GO:0007623">
    <property type="term" value="P:circadian rhythm"/>
    <property type="evidence" value="ECO:0007669"/>
    <property type="project" value="UniProtKB-ARBA"/>
</dbReference>
<evidence type="ECO:0000256" key="3">
    <source>
        <dbReference type="ARBA" id="ARBA00060902"/>
    </source>
</evidence>
<dbReference type="AlphaFoldDB" id="A0AAV8VTF3"/>
<evidence type="ECO:0000313" key="5">
    <source>
        <dbReference type="EMBL" id="KAJ8917337.1"/>
    </source>
</evidence>
<proteinExistence type="inferred from homology"/>
<evidence type="ECO:0000256" key="2">
    <source>
        <dbReference type="ARBA" id="ARBA00023108"/>
    </source>
</evidence>
<organism evidence="5 6">
    <name type="scientific">Exocentrus adspersus</name>
    <dbReference type="NCBI Taxonomy" id="1586481"/>
    <lineage>
        <taxon>Eukaryota</taxon>
        <taxon>Metazoa</taxon>
        <taxon>Ecdysozoa</taxon>
        <taxon>Arthropoda</taxon>
        <taxon>Hexapoda</taxon>
        <taxon>Insecta</taxon>
        <taxon>Pterygota</taxon>
        <taxon>Neoptera</taxon>
        <taxon>Endopterygota</taxon>
        <taxon>Coleoptera</taxon>
        <taxon>Polyphaga</taxon>
        <taxon>Cucujiformia</taxon>
        <taxon>Chrysomeloidea</taxon>
        <taxon>Cerambycidae</taxon>
        <taxon>Lamiinae</taxon>
        <taxon>Acanthocinini</taxon>
        <taxon>Exocentrus</taxon>
    </lineage>
</organism>
<dbReference type="Pfam" id="PF06585">
    <property type="entry name" value="JHBP"/>
    <property type="match status" value="1"/>
</dbReference>
<dbReference type="PANTHER" id="PTHR11008:SF32">
    <property type="entry name" value="CIRCADIAN CLOCK-CONTROLLED PROTEIN DAYWAKE-RELATED"/>
    <property type="match status" value="1"/>
</dbReference>